<keyword evidence="1" id="KW-0106">Calcium</keyword>
<reference evidence="3" key="1">
    <citation type="submission" date="2018-11" db="EMBL/GenBank/DDBJ databases">
        <authorList>
            <person name="Alioto T."/>
            <person name="Alioto T."/>
        </authorList>
    </citation>
    <scope>NUCLEOTIDE SEQUENCE</scope>
</reference>
<dbReference type="OrthoDB" id="6071809at2759"/>
<dbReference type="GO" id="GO:0005509">
    <property type="term" value="F:calcium ion binding"/>
    <property type="evidence" value="ECO:0007669"/>
    <property type="project" value="InterPro"/>
</dbReference>
<evidence type="ECO:0000256" key="1">
    <source>
        <dbReference type="ARBA" id="ARBA00022837"/>
    </source>
</evidence>
<dbReference type="Proteomes" id="UP000596742">
    <property type="component" value="Unassembled WGS sequence"/>
</dbReference>
<dbReference type="SUPFAM" id="SSF47473">
    <property type="entry name" value="EF-hand"/>
    <property type="match status" value="1"/>
</dbReference>
<protein>
    <recommendedName>
        <fullName evidence="2">EF-hand domain-containing protein</fullName>
    </recommendedName>
</protein>
<dbReference type="AlphaFoldDB" id="A0A8B6CCF0"/>
<feature type="domain" description="EF-hand" evidence="2">
    <location>
        <begin position="14"/>
        <end position="49"/>
    </location>
</feature>
<dbReference type="InterPro" id="IPR002048">
    <property type="entry name" value="EF_hand_dom"/>
</dbReference>
<dbReference type="Gene3D" id="1.10.238.10">
    <property type="entry name" value="EF-hand"/>
    <property type="match status" value="1"/>
</dbReference>
<name>A0A8B6CCF0_MYTGA</name>
<proteinExistence type="predicted"/>
<dbReference type="PROSITE" id="PS00018">
    <property type="entry name" value="EF_HAND_1"/>
    <property type="match status" value="2"/>
</dbReference>
<evidence type="ECO:0000259" key="2">
    <source>
        <dbReference type="PROSITE" id="PS50222"/>
    </source>
</evidence>
<organism evidence="3 4">
    <name type="scientific">Mytilus galloprovincialis</name>
    <name type="common">Mediterranean mussel</name>
    <dbReference type="NCBI Taxonomy" id="29158"/>
    <lineage>
        <taxon>Eukaryota</taxon>
        <taxon>Metazoa</taxon>
        <taxon>Spiralia</taxon>
        <taxon>Lophotrochozoa</taxon>
        <taxon>Mollusca</taxon>
        <taxon>Bivalvia</taxon>
        <taxon>Autobranchia</taxon>
        <taxon>Pteriomorphia</taxon>
        <taxon>Mytilida</taxon>
        <taxon>Mytiloidea</taxon>
        <taxon>Mytilidae</taxon>
        <taxon>Mytilinae</taxon>
        <taxon>Mytilus</taxon>
    </lineage>
</organism>
<dbReference type="InterPro" id="IPR018247">
    <property type="entry name" value="EF_Hand_1_Ca_BS"/>
</dbReference>
<keyword evidence="4" id="KW-1185">Reference proteome</keyword>
<evidence type="ECO:0000313" key="4">
    <source>
        <dbReference type="Proteomes" id="UP000596742"/>
    </source>
</evidence>
<dbReference type="EMBL" id="UYJE01001483">
    <property type="protein sequence ID" value="VDI02546.1"/>
    <property type="molecule type" value="Genomic_DNA"/>
</dbReference>
<dbReference type="PROSITE" id="PS50222">
    <property type="entry name" value="EF_HAND_2"/>
    <property type="match status" value="1"/>
</dbReference>
<sequence>MHQARVKRSTMPADIESSLHTVFINTDENHDGHITVDEIIDSVVGSTGLKINNKMRQGFNVVFGNPQYDLNENGSLEENEYAELIKSGMRM</sequence>
<gene>
    <name evidence="3" type="ORF">MGAL_10B092309B</name>
</gene>
<dbReference type="InterPro" id="IPR011992">
    <property type="entry name" value="EF-hand-dom_pair"/>
</dbReference>
<evidence type="ECO:0000313" key="3">
    <source>
        <dbReference type="EMBL" id="VDI02546.1"/>
    </source>
</evidence>
<accession>A0A8B6CCF0</accession>
<comment type="caution">
    <text evidence="3">The sequence shown here is derived from an EMBL/GenBank/DDBJ whole genome shotgun (WGS) entry which is preliminary data.</text>
</comment>